<reference evidence="9 10" key="1">
    <citation type="submission" date="2019-06" db="EMBL/GenBank/DDBJ databases">
        <authorList>
            <person name="Lee I."/>
            <person name="Jang G.I."/>
            <person name="Hwang C.Y."/>
        </authorList>
    </citation>
    <scope>NUCLEOTIDE SEQUENCE [LARGE SCALE GENOMIC DNA]</scope>
    <source>
        <strain evidence="9 10">PAMC 28131</strain>
    </source>
</reference>
<gene>
    <name evidence="9" type="ORF">FJQ54_10060</name>
</gene>
<keyword evidence="7" id="KW-0472">Membrane</keyword>
<dbReference type="GO" id="GO:0009055">
    <property type="term" value="F:electron transfer activity"/>
    <property type="evidence" value="ECO:0007669"/>
    <property type="project" value="InterPro"/>
</dbReference>
<dbReference type="AlphaFoldDB" id="A0A501XKX5"/>
<accession>A0A501XKX5</accession>
<feature type="domain" description="Cytochrome c" evidence="8">
    <location>
        <begin position="60"/>
        <end position="150"/>
    </location>
</feature>
<evidence type="ECO:0000313" key="10">
    <source>
        <dbReference type="Proteomes" id="UP000319897"/>
    </source>
</evidence>
<dbReference type="GO" id="GO:0046872">
    <property type="term" value="F:metal ion binding"/>
    <property type="evidence" value="ECO:0007669"/>
    <property type="project" value="UniProtKB-KW"/>
</dbReference>
<keyword evidence="7" id="KW-1133">Transmembrane helix</keyword>
<dbReference type="PANTHER" id="PTHR37823:SF1">
    <property type="entry name" value="CYTOCHROME C-553-LIKE"/>
    <property type="match status" value="1"/>
</dbReference>
<dbReference type="GO" id="GO:0020037">
    <property type="term" value="F:heme binding"/>
    <property type="evidence" value="ECO:0007669"/>
    <property type="project" value="InterPro"/>
</dbReference>
<evidence type="ECO:0000256" key="2">
    <source>
        <dbReference type="ARBA" id="ARBA00022617"/>
    </source>
</evidence>
<evidence type="ECO:0000256" key="3">
    <source>
        <dbReference type="ARBA" id="ARBA00022723"/>
    </source>
</evidence>
<keyword evidence="1" id="KW-0813">Transport</keyword>
<dbReference type="InterPro" id="IPR036909">
    <property type="entry name" value="Cyt_c-like_dom_sf"/>
</dbReference>
<dbReference type="Pfam" id="PF13442">
    <property type="entry name" value="Cytochrome_CBB3"/>
    <property type="match status" value="1"/>
</dbReference>
<dbReference type="OrthoDB" id="9773456at2"/>
<dbReference type="PANTHER" id="PTHR37823">
    <property type="entry name" value="CYTOCHROME C-553-LIKE"/>
    <property type="match status" value="1"/>
</dbReference>
<feature type="transmembrane region" description="Helical" evidence="7">
    <location>
        <begin position="16"/>
        <end position="38"/>
    </location>
</feature>
<keyword evidence="10" id="KW-1185">Reference proteome</keyword>
<evidence type="ECO:0000256" key="6">
    <source>
        <dbReference type="PROSITE-ProRule" id="PRU00433"/>
    </source>
</evidence>
<evidence type="ECO:0000256" key="5">
    <source>
        <dbReference type="ARBA" id="ARBA00023004"/>
    </source>
</evidence>
<keyword evidence="5 6" id="KW-0408">Iron</keyword>
<keyword evidence="4" id="KW-0249">Electron transport</keyword>
<dbReference type="InterPro" id="IPR009056">
    <property type="entry name" value="Cyt_c-like_dom"/>
</dbReference>
<keyword evidence="7" id="KW-0812">Transmembrane</keyword>
<proteinExistence type="predicted"/>
<dbReference type="InterPro" id="IPR051811">
    <property type="entry name" value="Cytochrome_c550/c551-like"/>
</dbReference>
<feature type="domain" description="Cytochrome c" evidence="8">
    <location>
        <begin position="193"/>
        <end position="282"/>
    </location>
</feature>
<dbReference type="EMBL" id="VFSU01000024">
    <property type="protein sequence ID" value="TPE61220.1"/>
    <property type="molecule type" value="Genomic_DNA"/>
</dbReference>
<comment type="caution">
    <text evidence="9">The sequence shown here is derived from an EMBL/GenBank/DDBJ whole genome shotgun (WGS) entry which is preliminary data.</text>
</comment>
<evidence type="ECO:0000256" key="1">
    <source>
        <dbReference type="ARBA" id="ARBA00022448"/>
    </source>
</evidence>
<sequence>MAEAEQAGLPRRVLRWTLIAGAVALAAVLVAFATLWSISEEQLSRKFPADPPALRVAGKANLAEGERLAQVLGCTSCHGKELTGTDFYGIQTPNIRRAAKAYDAAGFAFAVRHGIRPDGTALTWNMPSDFLSVMADDQIRDIHGWLASLPEVPDDQSATRMPVKRLGVAVGQLLLIPDVWRPEPVPVVAPKPEDPAFGPYFARVACAECHGFDLNGMIGGDAPSLPVVAKAYDLAAFRTFVKTGKNLGGQELPMMSGVARWRLSHMSDAEIEALHSFLTSLPNPGE</sequence>
<keyword evidence="3 6" id="KW-0479">Metal-binding</keyword>
<protein>
    <submittedName>
        <fullName evidence="9">Cytochrome c</fullName>
    </submittedName>
</protein>
<dbReference type="Proteomes" id="UP000319897">
    <property type="component" value="Unassembled WGS sequence"/>
</dbReference>
<dbReference type="RefSeq" id="WP_140928278.1">
    <property type="nucleotide sequence ID" value="NZ_VFSU01000024.1"/>
</dbReference>
<evidence type="ECO:0000313" key="9">
    <source>
        <dbReference type="EMBL" id="TPE61220.1"/>
    </source>
</evidence>
<dbReference type="SUPFAM" id="SSF46626">
    <property type="entry name" value="Cytochrome c"/>
    <property type="match status" value="2"/>
</dbReference>
<dbReference type="Gene3D" id="1.10.760.10">
    <property type="entry name" value="Cytochrome c-like domain"/>
    <property type="match status" value="2"/>
</dbReference>
<keyword evidence="2 6" id="KW-0349">Heme</keyword>
<name>A0A501XKX5_9SPHN</name>
<dbReference type="PROSITE" id="PS51007">
    <property type="entry name" value="CYTC"/>
    <property type="match status" value="2"/>
</dbReference>
<evidence type="ECO:0000256" key="7">
    <source>
        <dbReference type="SAM" id="Phobius"/>
    </source>
</evidence>
<organism evidence="9 10">
    <name type="scientific">Sandaracinobacter neustonicus</name>
    <dbReference type="NCBI Taxonomy" id="1715348"/>
    <lineage>
        <taxon>Bacteria</taxon>
        <taxon>Pseudomonadati</taxon>
        <taxon>Pseudomonadota</taxon>
        <taxon>Alphaproteobacteria</taxon>
        <taxon>Sphingomonadales</taxon>
        <taxon>Sphingosinicellaceae</taxon>
        <taxon>Sandaracinobacter</taxon>
    </lineage>
</organism>
<evidence type="ECO:0000259" key="8">
    <source>
        <dbReference type="PROSITE" id="PS51007"/>
    </source>
</evidence>
<evidence type="ECO:0000256" key="4">
    <source>
        <dbReference type="ARBA" id="ARBA00022982"/>
    </source>
</evidence>